<feature type="chain" id="PRO_5001594120" evidence="2">
    <location>
        <begin position="20"/>
        <end position="834"/>
    </location>
</feature>
<feature type="compositionally biased region" description="Basic residues" evidence="1">
    <location>
        <begin position="824"/>
        <end position="834"/>
    </location>
</feature>
<dbReference type="PANTHER" id="PTHR43662:SF3">
    <property type="entry name" value="DOMAIN PROTEIN, PUTATIVE (AFU_ORTHOLOGUE AFUA_6G11970)-RELATED"/>
    <property type="match status" value="1"/>
</dbReference>
<dbReference type="PROSITE" id="PS51212">
    <property type="entry name" value="WSC"/>
    <property type="match status" value="3"/>
</dbReference>
<dbReference type="EMBL" id="LK052942">
    <property type="protein sequence ID" value="CDR42525.1"/>
    <property type="molecule type" value="Genomic_DNA"/>
</dbReference>
<dbReference type="OrthoDB" id="74764at2759"/>
<reference evidence="4" key="1">
    <citation type="journal article" date="2014" name="Genome Announc.">
        <title>Draft genome sequence of Rhodosporidium toruloides CECT1137, an oleaginous yeast of biotechnological interest.</title>
        <authorList>
            <person name="Morin N."/>
            <person name="Calcas X."/>
            <person name="Devillers H."/>
            <person name="Durrens P."/>
            <person name="Sherman D.J."/>
            <person name="Nicaud J.-M."/>
            <person name="Neuveglise C."/>
        </authorList>
    </citation>
    <scope>NUCLEOTIDE SEQUENCE</scope>
    <source>
        <strain evidence="4">CECT1137</strain>
    </source>
</reference>
<feature type="domain" description="WSC" evidence="3">
    <location>
        <begin position="377"/>
        <end position="469"/>
    </location>
</feature>
<evidence type="ECO:0000313" key="4">
    <source>
        <dbReference type="EMBL" id="CDR42525.1"/>
    </source>
</evidence>
<dbReference type="InterPro" id="IPR018535">
    <property type="entry name" value="DUF1996"/>
</dbReference>
<dbReference type="AlphaFoldDB" id="A0A061AY25"/>
<dbReference type="InterPro" id="IPR002889">
    <property type="entry name" value="WSC_carb-bd"/>
</dbReference>
<keyword evidence="2" id="KW-0732">Signal</keyword>
<evidence type="ECO:0000256" key="2">
    <source>
        <dbReference type="SAM" id="SignalP"/>
    </source>
</evidence>
<feature type="domain" description="WSC" evidence="3">
    <location>
        <begin position="588"/>
        <end position="682"/>
    </location>
</feature>
<dbReference type="Pfam" id="PF09362">
    <property type="entry name" value="DUF1996"/>
    <property type="match status" value="1"/>
</dbReference>
<organism evidence="4">
    <name type="scientific">Rhodotorula toruloides</name>
    <name type="common">Yeast</name>
    <name type="synonym">Rhodosporidium toruloides</name>
    <dbReference type="NCBI Taxonomy" id="5286"/>
    <lineage>
        <taxon>Eukaryota</taxon>
        <taxon>Fungi</taxon>
        <taxon>Dikarya</taxon>
        <taxon>Basidiomycota</taxon>
        <taxon>Pucciniomycotina</taxon>
        <taxon>Microbotryomycetes</taxon>
        <taxon>Sporidiobolales</taxon>
        <taxon>Sporidiobolaceae</taxon>
        <taxon>Rhodotorula</taxon>
    </lineage>
</organism>
<feature type="compositionally biased region" description="Low complexity" evidence="1">
    <location>
        <begin position="814"/>
        <end position="823"/>
    </location>
</feature>
<accession>A0A061AY25</accession>
<dbReference type="SMART" id="SM00321">
    <property type="entry name" value="WSC"/>
    <property type="match status" value="3"/>
</dbReference>
<name>A0A061AY25_RHOTO</name>
<evidence type="ECO:0000256" key="1">
    <source>
        <dbReference type="SAM" id="MobiDB-lite"/>
    </source>
</evidence>
<feature type="signal peptide" evidence="2">
    <location>
        <begin position="1"/>
        <end position="19"/>
    </location>
</feature>
<feature type="region of interest" description="Disordered" evidence="1">
    <location>
        <begin position="814"/>
        <end position="834"/>
    </location>
</feature>
<feature type="domain" description="WSC" evidence="3">
    <location>
        <begin position="700"/>
        <end position="794"/>
    </location>
</feature>
<protein>
    <submittedName>
        <fullName evidence="4">RHTO0S07e00452g1_1</fullName>
    </submittedName>
</protein>
<proteinExistence type="predicted"/>
<dbReference type="PANTHER" id="PTHR43662">
    <property type="match status" value="1"/>
</dbReference>
<sequence>MFARIAVGTLLAAAGSVEAFWRLPCGNSLVVERGDTIVSPGRVSGHVHNILGGSNFGLDTTFDSLRQSACTSCLVKQDMSNYWTPQLYFQWANGSFTDVNVVGGGLIYYLPRNNAADTTNVTAFPDGFRMLTGNPFKRSYDGSPTAEAVGWNCLGSNLPATRNPWLPNVNCPNGLRGEVRFPSCWNGVDLDSSDHFSHMAYPIGGETGPCPAGYPVRLVTLFYEIMYDVDSWKNLWPQAMNTSQPFVLAMGDPTGYGWHGDFYNGWDRQVLQTAIDTCTSDSGVIEYCTVFDLYDPSHECRKTPDFDEIVLGTLPSLPGCNPVTGEGPAATPCSDPTSPPVFSNPAAYNGSAPPPGSPVLSNEPQVVSSYVSSSHSNWTYQGCYSDLAPGRVLPNGLTTVNKTVESCIEACDSRGYVFCGVEYHGECWGGNALSPNSTDQGYGACGLTCTDNPLQYCGGTGGVTGATFELYTRPAPPKTTSATASKTSTASAISTAVSANSTKASLTVSLSASSSVVANATASISANSSSVLPTSTLAPSTVSSAVSSTAIASSVSSTSFIASSTVSSTLSSASPSASASTKLLTNPNWKYSGCWSDLVNGGRSLPNTLTGSSDFTIESCLAVADAQGFAVAGLSYMGECYAAPALGLYSAQLDASKCTMTCKNAANETCGGSDALDVYTSTQRPVVTGPTNTQLKTFGQWNYDACYSDLVNNQRSLPTQITNANQTVEACLDACTDKGATVCGLSYYHECWMTTTNISSASTVLDDTSCRFPCAGNPLEMCGGSGALSVWRLTPASANAKIAAPASAGSTTLASAAATASSRRTMRKTSRRRP</sequence>
<gene>
    <name evidence="4" type="ORF">RHTO0S_07e00452g</name>
</gene>
<dbReference type="Pfam" id="PF01822">
    <property type="entry name" value="WSC"/>
    <property type="match status" value="3"/>
</dbReference>
<evidence type="ECO:0000259" key="3">
    <source>
        <dbReference type="PROSITE" id="PS51212"/>
    </source>
</evidence>